<reference evidence="2 3" key="1">
    <citation type="submission" date="2016-12" db="EMBL/GenBank/DDBJ databases">
        <title>Study of bacterial adaptation to deep sea.</title>
        <authorList>
            <person name="Song J."/>
            <person name="Yoshizawa S."/>
            <person name="Kogure K."/>
        </authorList>
    </citation>
    <scope>NUCLEOTIDE SEQUENCE [LARGE SCALE GENOMIC DNA]</scope>
    <source>
        <strain evidence="2 3">SAORIC-165</strain>
    </source>
</reference>
<dbReference type="Proteomes" id="UP000239907">
    <property type="component" value="Unassembled WGS sequence"/>
</dbReference>
<dbReference type="OrthoDB" id="194614at2"/>
<dbReference type="RefSeq" id="WP_105043178.1">
    <property type="nucleotide sequence ID" value="NZ_MQWA01000001.1"/>
</dbReference>
<dbReference type="AlphaFoldDB" id="A0A2S7U0Y8"/>
<evidence type="ECO:0000313" key="2">
    <source>
        <dbReference type="EMBL" id="PQJ28678.1"/>
    </source>
</evidence>
<sequence>MKSFLAILCITCWFLSMASSHAQALLSPPFGLKWGDTPENLFDWAERQKLDVTLSLPGHQRDERHVTIKNSKGNLPSHDASSLEARFNKGRLYEVVLNYADPKMSFDLAKLKFSEAKRALTTQYGQLKLSSKKRGTTRDNFTTEATSYHIEPVSGLFLMLSYTEVRDSLRKTRKATFSIIYHNDNVIPKK</sequence>
<evidence type="ECO:0000256" key="1">
    <source>
        <dbReference type="SAM" id="SignalP"/>
    </source>
</evidence>
<protein>
    <submittedName>
        <fullName evidence="2">Uncharacterized protein</fullName>
    </submittedName>
</protein>
<accession>A0A2S7U0Y8</accession>
<feature type="signal peptide" evidence="1">
    <location>
        <begin position="1"/>
        <end position="24"/>
    </location>
</feature>
<proteinExistence type="predicted"/>
<evidence type="ECO:0000313" key="3">
    <source>
        <dbReference type="Proteomes" id="UP000239907"/>
    </source>
</evidence>
<feature type="chain" id="PRO_5015416907" evidence="1">
    <location>
        <begin position="25"/>
        <end position="190"/>
    </location>
</feature>
<dbReference type="EMBL" id="MQWA01000001">
    <property type="protein sequence ID" value="PQJ28678.1"/>
    <property type="molecule type" value="Genomic_DNA"/>
</dbReference>
<keyword evidence="3" id="KW-1185">Reference proteome</keyword>
<comment type="caution">
    <text evidence="2">The sequence shown here is derived from an EMBL/GenBank/DDBJ whole genome shotgun (WGS) entry which is preliminary data.</text>
</comment>
<gene>
    <name evidence="2" type="ORF">BSZ32_09305</name>
</gene>
<name>A0A2S7U0Y8_9BACT</name>
<organism evidence="2 3">
    <name type="scientific">Rubritalea profundi</name>
    <dbReference type="NCBI Taxonomy" id="1658618"/>
    <lineage>
        <taxon>Bacteria</taxon>
        <taxon>Pseudomonadati</taxon>
        <taxon>Verrucomicrobiota</taxon>
        <taxon>Verrucomicrobiia</taxon>
        <taxon>Verrucomicrobiales</taxon>
        <taxon>Rubritaleaceae</taxon>
        <taxon>Rubritalea</taxon>
    </lineage>
</organism>
<keyword evidence="1" id="KW-0732">Signal</keyword>